<dbReference type="EMBL" id="LFMY01000009">
    <property type="protein sequence ID" value="OKL58485.1"/>
    <property type="molecule type" value="Genomic_DNA"/>
</dbReference>
<name>A0A225AVM5_TALAT</name>
<keyword evidence="11" id="KW-1185">Reference proteome</keyword>
<keyword evidence="6 8" id="KW-0472">Membrane</keyword>
<evidence type="ECO:0000256" key="2">
    <source>
        <dbReference type="ARBA" id="ARBA00010992"/>
    </source>
</evidence>
<dbReference type="OrthoDB" id="6612291at2759"/>
<dbReference type="RefSeq" id="XP_020118606.1">
    <property type="nucleotide sequence ID" value="XM_020268702.1"/>
</dbReference>
<feature type="transmembrane region" description="Helical" evidence="8">
    <location>
        <begin position="107"/>
        <end position="130"/>
    </location>
</feature>
<evidence type="ECO:0000313" key="10">
    <source>
        <dbReference type="EMBL" id="OKL58485.1"/>
    </source>
</evidence>
<dbReference type="NCBIfam" id="TIGR00879">
    <property type="entry name" value="SP"/>
    <property type="match status" value="1"/>
</dbReference>
<dbReference type="FunFam" id="1.20.1250.20:FF:000134">
    <property type="entry name" value="MFS sugar transporter protein"/>
    <property type="match status" value="1"/>
</dbReference>
<comment type="caution">
    <text evidence="10">The sequence shown here is derived from an EMBL/GenBank/DDBJ whole genome shotgun (WGS) entry which is preliminary data.</text>
</comment>
<dbReference type="GO" id="GO:0016020">
    <property type="term" value="C:membrane"/>
    <property type="evidence" value="ECO:0007669"/>
    <property type="project" value="UniProtKB-SubCell"/>
</dbReference>
<evidence type="ECO:0000256" key="8">
    <source>
        <dbReference type="SAM" id="Phobius"/>
    </source>
</evidence>
<dbReference type="Proteomes" id="UP000214365">
    <property type="component" value="Unassembled WGS sequence"/>
</dbReference>
<keyword evidence="3 7" id="KW-0813">Transport</keyword>
<evidence type="ECO:0000256" key="7">
    <source>
        <dbReference type="RuleBase" id="RU003346"/>
    </source>
</evidence>
<dbReference type="Pfam" id="PF00083">
    <property type="entry name" value="Sugar_tr"/>
    <property type="match status" value="1"/>
</dbReference>
<dbReference type="PROSITE" id="PS50850">
    <property type="entry name" value="MFS"/>
    <property type="match status" value="1"/>
</dbReference>
<feature type="transmembrane region" description="Helical" evidence="8">
    <location>
        <begin position="338"/>
        <end position="356"/>
    </location>
</feature>
<dbReference type="Gene3D" id="1.20.1250.20">
    <property type="entry name" value="MFS general substrate transporter like domains"/>
    <property type="match status" value="1"/>
</dbReference>
<feature type="transmembrane region" description="Helical" evidence="8">
    <location>
        <begin position="142"/>
        <end position="167"/>
    </location>
</feature>
<dbReference type="PANTHER" id="PTHR48022:SF11">
    <property type="entry name" value="MONOSACCHARIDE TRANSPORTER (HXT8), PUTATIVE (AFU_ORTHOLOGUE AFUA_2G08120)-RELATED"/>
    <property type="match status" value="1"/>
</dbReference>
<dbReference type="InterPro" id="IPR020846">
    <property type="entry name" value="MFS_dom"/>
</dbReference>
<feature type="transmembrane region" description="Helical" evidence="8">
    <location>
        <begin position="403"/>
        <end position="427"/>
    </location>
</feature>
<protein>
    <recommendedName>
        <fullName evidence="9">Major facilitator superfamily (MFS) profile domain-containing protein</fullName>
    </recommendedName>
</protein>
<evidence type="ECO:0000256" key="6">
    <source>
        <dbReference type="ARBA" id="ARBA00023136"/>
    </source>
</evidence>
<dbReference type="InterPro" id="IPR003663">
    <property type="entry name" value="Sugar/inositol_transpt"/>
</dbReference>
<comment type="subcellular location">
    <subcellularLocation>
        <location evidence="1">Membrane</location>
        <topology evidence="1">Multi-pass membrane protein</topology>
    </subcellularLocation>
</comment>
<feature type="transmembrane region" description="Helical" evidence="8">
    <location>
        <begin position="433"/>
        <end position="452"/>
    </location>
</feature>
<dbReference type="InterPro" id="IPR036259">
    <property type="entry name" value="MFS_trans_sf"/>
</dbReference>
<feature type="transmembrane region" description="Helical" evidence="8">
    <location>
        <begin position="368"/>
        <end position="391"/>
    </location>
</feature>
<dbReference type="GO" id="GO:0005351">
    <property type="term" value="F:carbohydrate:proton symporter activity"/>
    <property type="evidence" value="ECO:0007669"/>
    <property type="project" value="TreeGrafter"/>
</dbReference>
<organism evidence="10 11">
    <name type="scientific">Talaromyces atroroseus</name>
    <dbReference type="NCBI Taxonomy" id="1441469"/>
    <lineage>
        <taxon>Eukaryota</taxon>
        <taxon>Fungi</taxon>
        <taxon>Dikarya</taxon>
        <taxon>Ascomycota</taxon>
        <taxon>Pezizomycotina</taxon>
        <taxon>Eurotiomycetes</taxon>
        <taxon>Eurotiomycetidae</taxon>
        <taxon>Eurotiales</taxon>
        <taxon>Trichocomaceae</taxon>
        <taxon>Talaromyces</taxon>
        <taxon>Talaromyces sect. Trachyspermi</taxon>
    </lineage>
</organism>
<dbReference type="SUPFAM" id="SSF103473">
    <property type="entry name" value="MFS general substrate transporter"/>
    <property type="match status" value="1"/>
</dbReference>
<keyword evidence="4 8" id="KW-0812">Transmembrane</keyword>
<comment type="similarity">
    <text evidence="2 7">Belongs to the major facilitator superfamily. Sugar transporter (TC 2.A.1.1) family.</text>
</comment>
<dbReference type="InterPro" id="IPR005829">
    <property type="entry name" value="Sugar_transporter_CS"/>
</dbReference>
<dbReference type="AlphaFoldDB" id="A0A225AVM5"/>
<feature type="transmembrane region" description="Helical" evidence="8">
    <location>
        <begin position="84"/>
        <end position="101"/>
    </location>
</feature>
<feature type="domain" description="Major facilitator superfamily (MFS) profile" evidence="9">
    <location>
        <begin position="12"/>
        <end position="456"/>
    </location>
</feature>
<sequence length="491" mass="52946">MPLSPSVFRVLVVGFVALGSLTYGYSSSIISTTLGQPSFLAYFELDTRSNATQLEGAINGLFQAGGLFGSLSCLGSADRLGRKMAILVACLVTVVGGALQAGSVNIAMYLVFRFITGIGVGALVALVPLYQSEISPPKIRGFLVGTHGVMICVGYALASWVGLGFYFVNASGSQWRLPLAIQCLPPLILSCGIYFLPESPRWLIDNDLAEDALKSFESIHAESDSSIANDHEALVEEFNLLRSLIVHERQQKHSFVDMLKSPAMRKRCLIGFTVLFACQGTATLVINNYGPSLYKSLGFDTVKQLIIQGGWITVCPVGNFINSLIVDKIGRTRLLMSGFVGTIAALIGECVSLSYYNKTGSTASTNAAVFFLFMHIACFSVTCDATSYIYASEIFPTPVRAKGLAISVSGLFVATIIFLEAAPTAFAEIGWKYFTVFIAVTTLSFFFVWLFCPETSQRSLESIPELFGDSVEAADIKPIAEVAEVTEVGEF</sequence>
<evidence type="ECO:0000256" key="5">
    <source>
        <dbReference type="ARBA" id="ARBA00022989"/>
    </source>
</evidence>
<proteinExistence type="inferred from homology"/>
<dbReference type="InterPro" id="IPR005828">
    <property type="entry name" value="MFS_sugar_transport-like"/>
</dbReference>
<evidence type="ECO:0000256" key="1">
    <source>
        <dbReference type="ARBA" id="ARBA00004141"/>
    </source>
</evidence>
<evidence type="ECO:0000256" key="3">
    <source>
        <dbReference type="ARBA" id="ARBA00022448"/>
    </source>
</evidence>
<feature type="transmembrane region" description="Helical" evidence="8">
    <location>
        <begin position="306"/>
        <end position="326"/>
    </location>
</feature>
<evidence type="ECO:0000256" key="4">
    <source>
        <dbReference type="ARBA" id="ARBA00022692"/>
    </source>
</evidence>
<dbReference type="GeneID" id="31005771"/>
<reference evidence="10 11" key="1">
    <citation type="submission" date="2015-06" db="EMBL/GenBank/DDBJ databases">
        <title>Talaromyces atroroseus IBT 11181 draft genome.</title>
        <authorList>
            <person name="Rasmussen K.B."/>
            <person name="Rasmussen S."/>
            <person name="Petersen B."/>
            <person name="Sicheritz-Ponten T."/>
            <person name="Mortensen U.H."/>
            <person name="Thrane U."/>
        </authorList>
    </citation>
    <scope>NUCLEOTIDE SEQUENCE [LARGE SCALE GENOMIC DNA]</scope>
    <source>
        <strain evidence="10 11">IBT 11181</strain>
    </source>
</reference>
<dbReference type="PANTHER" id="PTHR48022">
    <property type="entry name" value="PLASTIDIC GLUCOSE TRANSPORTER 4"/>
    <property type="match status" value="1"/>
</dbReference>
<keyword evidence="5 8" id="KW-1133">Transmembrane helix</keyword>
<evidence type="ECO:0000259" key="9">
    <source>
        <dbReference type="PROSITE" id="PS50850"/>
    </source>
</evidence>
<gene>
    <name evidence="10" type="ORF">UA08_06015</name>
</gene>
<dbReference type="InterPro" id="IPR050360">
    <property type="entry name" value="MFS_Sugar_Transporters"/>
</dbReference>
<accession>A0A225AVM5</accession>
<dbReference type="PROSITE" id="PS00217">
    <property type="entry name" value="SUGAR_TRANSPORT_2"/>
    <property type="match status" value="1"/>
</dbReference>
<evidence type="ECO:0000313" key="11">
    <source>
        <dbReference type="Proteomes" id="UP000214365"/>
    </source>
</evidence>
<feature type="transmembrane region" description="Helical" evidence="8">
    <location>
        <begin position="268"/>
        <end position="286"/>
    </location>
</feature>
<dbReference type="PRINTS" id="PR00171">
    <property type="entry name" value="SUGRTRNSPORT"/>
</dbReference>